<evidence type="ECO:0000256" key="2">
    <source>
        <dbReference type="SAM" id="SignalP"/>
    </source>
</evidence>
<reference evidence="3 4" key="1">
    <citation type="submission" date="2024-03" db="EMBL/GenBank/DDBJ databases">
        <title>Novel species of the genus Variovorax.</title>
        <authorList>
            <person name="Liu Q."/>
            <person name="Xin Y.-H."/>
        </authorList>
    </citation>
    <scope>NUCLEOTIDE SEQUENCE [LARGE SCALE GENOMIC DNA]</scope>
    <source>
        <strain evidence="3 4">KACC 18899</strain>
    </source>
</reference>
<evidence type="ECO:0000256" key="1">
    <source>
        <dbReference type="SAM" id="MobiDB-lite"/>
    </source>
</evidence>
<keyword evidence="4" id="KW-1185">Reference proteome</keyword>
<sequence length="510" mass="53652">MLASARRLARLFFFTLVCLCLPVLAAAQQAAAPSFSREQIDQMMAPIALYPDSLLSQVLMAATYPADVADAAKWSRSHADKSGDAAVKAVQNMPWDPSVQSLVAFPQVIQMMGEQPDWVQNLGDAFLASSKDVLDSAQRLRGKAREQGSLKSNEQQKVIVEQEPQTQQSVISIEPANPEVVYVPTYDPTVVYGTWPYPAYPPYYYPPVGYGAWYPGWYPGAALATGIAFGVGVAAVGALWGNCNWGGGNVNINVNRYNSINANRQLAAGQNRFQHNAANRRGVPYRDQRSQQQFGRNVPGAENRADFRGRDNAARNAERQRAQSALQQRGMDPAQGRQNLRNDPATRQRAQQAAGNFDRGGRAGDQAGLRAGDRAAGQARAGDRGSQFAGGDRGGQLGGGNRSQGLQQVQSRPSTDNAFRGAGGGSPQTRQQVDRGAASRQSMSNYGGARGGGQANVSRPSASQGASRSGGFSGGHSGGFSGASRGGGGFSGGGGRGSGGGGGRGGGGRR</sequence>
<feature type="compositionally biased region" description="Basic and acidic residues" evidence="1">
    <location>
        <begin position="303"/>
        <end position="321"/>
    </location>
</feature>
<comment type="caution">
    <text evidence="3">The sequence shown here is derived from an EMBL/GenBank/DDBJ whole genome shotgun (WGS) entry which is preliminary data.</text>
</comment>
<feature type="compositionally biased region" description="Gly residues" evidence="1">
    <location>
        <begin position="391"/>
        <end position="402"/>
    </location>
</feature>
<evidence type="ECO:0000313" key="3">
    <source>
        <dbReference type="EMBL" id="MEJ8810240.1"/>
    </source>
</evidence>
<feature type="region of interest" description="Disordered" evidence="1">
    <location>
        <begin position="143"/>
        <end position="164"/>
    </location>
</feature>
<dbReference type="RefSeq" id="WP_340355534.1">
    <property type="nucleotide sequence ID" value="NZ_JBBKZU010000001.1"/>
</dbReference>
<dbReference type="PANTHER" id="PTHR40269:SF1">
    <property type="entry name" value="OUTER MEMBRANE PROTEIN"/>
    <property type="match status" value="1"/>
</dbReference>
<dbReference type="PANTHER" id="PTHR40269">
    <property type="entry name" value="OUTER MEMBRANE PROTEIN-RELATED"/>
    <property type="match status" value="1"/>
</dbReference>
<accession>A0ABU8V9B0</accession>
<dbReference type="InterPro" id="IPR021728">
    <property type="entry name" value="DUF3300"/>
</dbReference>
<evidence type="ECO:0000313" key="4">
    <source>
        <dbReference type="Proteomes" id="UP001365846"/>
    </source>
</evidence>
<protein>
    <submittedName>
        <fullName evidence="3">DUF3300 domain-containing protein</fullName>
    </submittedName>
</protein>
<proteinExistence type="predicted"/>
<dbReference type="EMBL" id="JBBKZU010000001">
    <property type="protein sequence ID" value="MEJ8810240.1"/>
    <property type="molecule type" value="Genomic_DNA"/>
</dbReference>
<feature type="compositionally biased region" description="Low complexity" evidence="1">
    <location>
        <begin position="458"/>
        <end position="470"/>
    </location>
</feature>
<gene>
    <name evidence="3" type="ORF">WKW77_04125</name>
</gene>
<dbReference type="Pfam" id="PF11737">
    <property type="entry name" value="DUF3300"/>
    <property type="match status" value="1"/>
</dbReference>
<feature type="compositionally biased region" description="Low complexity" evidence="1">
    <location>
        <begin position="364"/>
        <end position="380"/>
    </location>
</feature>
<dbReference type="Proteomes" id="UP001365846">
    <property type="component" value="Unassembled WGS sequence"/>
</dbReference>
<feature type="signal peptide" evidence="2">
    <location>
        <begin position="1"/>
        <end position="25"/>
    </location>
</feature>
<feature type="region of interest" description="Disordered" evidence="1">
    <location>
        <begin position="277"/>
        <end position="510"/>
    </location>
</feature>
<keyword evidence="2" id="KW-0732">Signal</keyword>
<feature type="compositionally biased region" description="Gly residues" evidence="1">
    <location>
        <begin position="471"/>
        <end position="510"/>
    </location>
</feature>
<organism evidence="3 4">
    <name type="scientific">Variovorax ureilyticus</name>
    <dbReference type="NCBI Taxonomy" id="1836198"/>
    <lineage>
        <taxon>Bacteria</taxon>
        <taxon>Pseudomonadati</taxon>
        <taxon>Pseudomonadota</taxon>
        <taxon>Betaproteobacteria</taxon>
        <taxon>Burkholderiales</taxon>
        <taxon>Comamonadaceae</taxon>
        <taxon>Variovorax</taxon>
    </lineage>
</organism>
<name>A0ABU8V9B0_9BURK</name>
<feature type="chain" id="PRO_5047024599" evidence="2">
    <location>
        <begin position="26"/>
        <end position="510"/>
    </location>
</feature>